<dbReference type="InterPro" id="IPR001810">
    <property type="entry name" value="F-box_dom"/>
</dbReference>
<keyword evidence="4" id="KW-1185">Reference proteome</keyword>
<reference evidence="4" key="2">
    <citation type="submission" date="2013-04" db="EMBL/GenBank/DDBJ databases">
        <title>Genomic mechanisms accounting for the adaptation to parasitism in nematode-trapping fungi.</title>
        <authorList>
            <person name="Ahren D.G."/>
        </authorList>
    </citation>
    <scope>NUCLEOTIDE SEQUENCE [LARGE SCALE GENOMIC DNA]</scope>
    <source>
        <strain evidence="4">CBS 200.50</strain>
    </source>
</reference>
<sequence>MASFELLPAEITLSIFSYLDHTDIAAFSLCSKACRDRSLLVLFRALKFPTDVQILLPLLEKLEDPRHDSSRLFGGGFSDIRESVRHITLDSSGFSEVPDTISYFYTCSRFLRLFPRCANLKIRYKDLARSSLQSTVRRLDFCLFYGICLAISLAYPSTVQNLRALYLETVPWIPVDEDGDNGSSSGTASEPVAEGSSDPNQRIAPISKEQKIALDFSPKLDSISEWAVSVEVPSNPDSEAEFESPFERPVFENLKSLILSTSFAFNSVASHRIEFIKLFPAVEAISISYLQREAQHFLINEDTVIPLLHKMEGLKRITIYVYYGTFAQEMKRYKDTKFIEEWVKGGLKKLEQVLFVHTHREAEGIELFVFKYRDLIKTSPIVNPNGWVLSGKLATNGAEHSDTIAARPRRPHIVLGSFDSMRPYSGAAAVSMYSSILLASFQNATSRLYKLNTRVTHITLSTAPPDKKNKIEIYLEDCAAELIAGTFPNLEGLKINYATDEEEIISCVPNFSDRMFGEFFTSLSNAAGKPLKRLALEVTRPYPSRGDKRHVYHTVVGDLRALAIDQGGSRPIESFATINQTPGDHPNESKFLSCLEEASITAFTRDCRNGEFDPMSIFKLSAGTLTKLTINIHPWFLLDEDGDPDCPDVWVLRRRSEEPQLQDEPTVLSFPLVKELNANVDFFNFLTHHDADEFYDLGAVFPNVEDLTIFWADRREFRGQKMGIIARSSR</sequence>
<dbReference type="OrthoDB" id="10262814at2759"/>
<accession>S8BCZ6</accession>
<dbReference type="InterPro" id="IPR036047">
    <property type="entry name" value="F-box-like_dom_sf"/>
</dbReference>
<dbReference type="SUPFAM" id="SSF81383">
    <property type="entry name" value="F-box domain"/>
    <property type="match status" value="1"/>
</dbReference>
<dbReference type="HOGENOM" id="CLU_379471_0_0_1"/>
<name>S8BCZ6_DACHA</name>
<protein>
    <recommendedName>
        <fullName evidence="2">F-box domain-containing protein</fullName>
    </recommendedName>
</protein>
<evidence type="ECO:0000313" key="4">
    <source>
        <dbReference type="Proteomes" id="UP000015100"/>
    </source>
</evidence>
<gene>
    <name evidence="3" type="ORF">H072_9319</name>
</gene>
<dbReference type="EMBL" id="AQGS01000759">
    <property type="protein sequence ID" value="EPS37088.1"/>
    <property type="molecule type" value="Genomic_DNA"/>
</dbReference>
<feature type="region of interest" description="Disordered" evidence="1">
    <location>
        <begin position="177"/>
        <end position="202"/>
    </location>
</feature>
<reference evidence="3 4" key="1">
    <citation type="journal article" date="2013" name="PLoS Genet.">
        <title>Genomic mechanisms accounting for the adaptation to parasitism in nematode-trapping fungi.</title>
        <authorList>
            <person name="Meerupati T."/>
            <person name="Andersson K.M."/>
            <person name="Friman E."/>
            <person name="Kumar D."/>
            <person name="Tunlid A."/>
            <person name="Ahren D."/>
        </authorList>
    </citation>
    <scope>NUCLEOTIDE SEQUENCE [LARGE SCALE GENOMIC DNA]</scope>
    <source>
        <strain evidence="3 4">CBS 200.50</strain>
    </source>
</reference>
<dbReference type="AlphaFoldDB" id="S8BCZ6"/>
<evidence type="ECO:0000259" key="2">
    <source>
        <dbReference type="Pfam" id="PF00646"/>
    </source>
</evidence>
<evidence type="ECO:0000313" key="3">
    <source>
        <dbReference type="EMBL" id="EPS37088.1"/>
    </source>
</evidence>
<feature type="domain" description="F-box" evidence="2">
    <location>
        <begin position="5"/>
        <end position="36"/>
    </location>
</feature>
<comment type="caution">
    <text evidence="3">The sequence shown here is derived from an EMBL/GenBank/DDBJ whole genome shotgun (WGS) entry which is preliminary data.</text>
</comment>
<dbReference type="Pfam" id="PF00646">
    <property type="entry name" value="F-box"/>
    <property type="match status" value="1"/>
</dbReference>
<dbReference type="Proteomes" id="UP000015100">
    <property type="component" value="Unassembled WGS sequence"/>
</dbReference>
<organism evidence="3 4">
    <name type="scientific">Dactylellina haptotyla (strain CBS 200.50)</name>
    <name type="common">Nematode-trapping fungus</name>
    <name type="synonym">Monacrosporium haptotylum</name>
    <dbReference type="NCBI Taxonomy" id="1284197"/>
    <lineage>
        <taxon>Eukaryota</taxon>
        <taxon>Fungi</taxon>
        <taxon>Dikarya</taxon>
        <taxon>Ascomycota</taxon>
        <taxon>Pezizomycotina</taxon>
        <taxon>Orbiliomycetes</taxon>
        <taxon>Orbiliales</taxon>
        <taxon>Orbiliaceae</taxon>
        <taxon>Dactylellina</taxon>
    </lineage>
</organism>
<evidence type="ECO:0000256" key="1">
    <source>
        <dbReference type="SAM" id="MobiDB-lite"/>
    </source>
</evidence>
<proteinExistence type="predicted"/>